<dbReference type="PANTHER" id="PTHR45779">
    <property type="entry name" value="PEPTIDYLPROLYL ISOMERASE"/>
    <property type="match status" value="1"/>
</dbReference>
<accession>A0A2M6R869</accession>
<dbReference type="InterPro" id="IPR046357">
    <property type="entry name" value="PPIase_dom_sf"/>
</dbReference>
<dbReference type="EMBL" id="PEZX01000040">
    <property type="protein sequence ID" value="PIS06716.1"/>
    <property type="molecule type" value="Genomic_DNA"/>
</dbReference>
<evidence type="ECO:0000256" key="4">
    <source>
        <dbReference type="PROSITE-ProRule" id="PRU00277"/>
    </source>
</evidence>
<evidence type="ECO:0000259" key="6">
    <source>
        <dbReference type="PROSITE" id="PS50059"/>
    </source>
</evidence>
<dbReference type="Proteomes" id="UP000231162">
    <property type="component" value="Unassembled WGS sequence"/>
</dbReference>
<organism evidence="7 8">
    <name type="scientific">Candidatus Berkelbacteria bacterium CG10_big_fil_rev_8_21_14_0_10_43_14</name>
    <dbReference type="NCBI Taxonomy" id="1974515"/>
    <lineage>
        <taxon>Bacteria</taxon>
        <taxon>Candidatus Berkelbacteria</taxon>
    </lineage>
</organism>
<protein>
    <recommendedName>
        <fullName evidence="5">Peptidyl-prolyl cis-trans isomerase</fullName>
        <ecNumber evidence="5">5.2.1.8</ecNumber>
    </recommendedName>
</protein>
<dbReference type="PROSITE" id="PS50059">
    <property type="entry name" value="FKBP_PPIASE"/>
    <property type="match status" value="1"/>
</dbReference>
<evidence type="ECO:0000256" key="3">
    <source>
        <dbReference type="ARBA" id="ARBA00023235"/>
    </source>
</evidence>
<dbReference type="FunFam" id="3.10.50.40:FF:000006">
    <property type="entry name" value="Peptidyl-prolyl cis-trans isomerase"/>
    <property type="match status" value="1"/>
</dbReference>
<dbReference type="Pfam" id="PF00254">
    <property type="entry name" value="FKBP_C"/>
    <property type="match status" value="1"/>
</dbReference>
<dbReference type="InterPro" id="IPR044609">
    <property type="entry name" value="FKBP2/11"/>
</dbReference>
<dbReference type="PANTHER" id="PTHR45779:SF7">
    <property type="entry name" value="PEPTIDYLPROLYL ISOMERASE"/>
    <property type="match status" value="1"/>
</dbReference>
<keyword evidence="3 4" id="KW-0413">Isomerase</keyword>
<comment type="similarity">
    <text evidence="5">Belongs to the FKBP-type PPIase family.</text>
</comment>
<comment type="catalytic activity">
    <reaction evidence="1 4 5">
        <text>[protein]-peptidylproline (omega=180) = [protein]-peptidylproline (omega=0)</text>
        <dbReference type="Rhea" id="RHEA:16237"/>
        <dbReference type="Rhea" id="RHEA-COMP:10747"/>
        <dbReference type="Rhea" id="RHEA-COMP:10748"/>
        <dbReference type="ChEBI" id="CHEBI:83833"/>
        <dbReference type="ChEBI" id="CHEBI:83834"/>
        <dbReference type="EC" id="5.2.1.8"/>
    </reaction>
</comment>
<name>A0A2M6R869_9BACT</name>
<dbReference type="Gene3D" id="3.10.50.40">
    <property type="match status" value="1"/>
</dbReference>
<proteinExistence type="inferred from homology"/>
<evidence type="ECO:0000256" key="5">
    <source>
        <dbReference type="RuleBase" id="RU003915"/>
    </source>
</evidence>
<keyword evidence="2 4" id="KW-0697">Rotamase</keyword>
<feature type="domain" description="PPIase FKBP-type" evidence="6">
    <location>
        <begin position="58"/>
        <end position="146"/>
    </location>
</feature>
<dbReference type="EC" id="5.2.1.8" evidence="5"/>
<reference evidence="8" key="1">
    <citation type="submission" date="2017-09" db="EMBL/GenBank/DDBJ databases">
        <title>Depth-based differentiation of microbial function through sediment-hosted aquifers and enrichment of novel symbionts in the deep terrestrial subsurface.</title>
        <authorList>
            <person name="Probst A.J."/>
            <person name="Ladd B."/>
            <person name="Jarett J.K."/>
            <person name="Geller-Mcgrath D.E."/>
            <person name="Sieber C.M.K."/>
            <person name="Emerson J.B."/>
            <person name="Anantharaman K."/>
            <person name="Thomas B.C."/>
            <person name="Malmstrom R."/>
            <person name="Stieglmeier M."/>
            <person name="Klingl A."/>
            <person name="Woyke T."/>
            <person name="Ryan C.M."/>
            <person name="Banfield J.F."/>
        </authorList>
    </citation>
    <scope>NUCLEOTIDE SEQUENCE [LARGE SCALE GENOMIC DNA]</scope>
</reference>
<dbReference type="SUPFAM" id="SSF54534">
    <property type="entry name" value="FKBP-like"/>
    <property type="match status" value="1"/>
</dbReference>
<sequence>MKTMYSVIVLIVFGALIWWISQNPTSSQSNTSSLSTTQEEKVGILTTKEGSGVETKDGDTVSVNYTGKLADGTVFDSSIPRGEPIEFIIGSGMVIKGWDLGIAGMKVGEKRTLTIPSSLGYGSAGAPPSIPPNATLIFDVELMGII</sequence>
<dbReference type="GO" id="GO:0003755">
    <property type="term" value="F:peptidyl-prolyl cis-trans isomerase activity"/>
    <property type="evidence" value="ECO:0007669"/>
    <property type="project" value="UniProtKB-UniRule"/>
</dbReference>
<gene>
    <name evidence="7" type="ORF">COT79_03235</name>
</gene>
<dbReference type="AlphaFoldDB" id="A0A2M6R869"/>
<evidence type="ECO:0000256" key="1">
    <source>
        <dbReference type="ARBA" id="ARBA00000971"/>
    </source>
</evidence>
<evidence type="ECO:0000313" key="8">
    <source>
        <dbReference type="Proteomes" id="UP000231162"/>
    </source>
</evidence>
<dbReference type="InterPro" id="IPR001179">
    <property type="entry name" value="PPIase_FKBP_dom"/>
</dbReference>
<evidence type="ECO:0000313" key="7">
    <source>
        <dbReference type="EMBL" id="PIS06716.1"/>
    </source>
</evidence>
<evidence type="ECO:0000256" key="2">
    <source>
        <dbReference type="ARBA" id="ARBA00023110"/>
    </source>
</evidence>
<comment type="caution">
    <text evidence="7">The sequence shown here is derived from an EMBL/GenBank/DDBJ whole genome shotgun (WGS) entry which is preliminary data.</text>
</comment>